<name>A0A2P5FZB5_TREOI</name>
<evidence type="ECO:0000256" key="1">
    <source>
        <dbReference type="SAM" id="MobiDB-lite"/>
    </source>
</evidence>
<dbReference type="GO" id="GO:0030276">
    <property type="term" value="F:clathrin binding"/>
    <property type="evidence" value="ECO:0007669"/>
    <property type="project" value="TreeGrafter"/>
</dbReference>
<reference evidence="3" key="1">
    <citation type="submission" date="2016-06" db="EMBL/GenBank/DDBJ databases">
        <title>Parallel loss of symbiosis genes in relatives of nitrogen-fixing non-legume Parasponia.</title>
        <authorList>
            <person name="Van Velzen R."/>
            <person name="Holmer R."/>
            <person name="Bu F."/>
            <person name="Rutten L."/>
            <person name="Van Zeijl A."/>
            <person name="Liu W."/>
            <person name="Santuari L."/>
            <person name="Cao Q."/>
            <person name="Sharma T."/>
            <person name="Shen D."/>
            <person name="Roswanjaya Y."/>
            <person name="Wardhani T."/>
            <person name="Kalhor M.S."/>
            <person name="Jansen J."/>
            <person name="Van den Hoogen J."/>
            <person name="Gungor B."/>
            <person name="Hartog M."/>
            <person name="Hontelez J."/>
            <person name="Verver J."/>
            <person name="Yang W.-C."/>
            <person name="Schijlen E."/>
            <person name="Repin R."/>
            <person name="Schilthuizen M."/>
            <person name="Schranz E."/>
            <person name="Heidstra R."/>
            <person name="Miyata K."/>
            <person name="Fedorova E."/>
            <person name="Kohlen W."/>
            <person name="Bisseling T."/>
            <person name="Smit S."/>
            <person name="Geurts R."/>
        </authorList>
    </citation>
    <scope>NUCLEOTIDE SEQUENCE [LARGE SCALE GENOMIC DNA]</scope>
    <source>
        <strain evidence="3">cv. RG33-2</strain>
    </source>
</reference>
<dbReference type="GO" id="GO:0005737">
    <property type="term" value="C:cytoplasm"/>
    <property type="evidence" value="ECO:0007669"/>
    <property type="project" value="TreeGrafter"/>
</dbReference>
<dbReference type="STRING" id="63057.A0A2P5FZB5"/>
<feature type="region of interest" description="Disordered" evidence="1">
    <location>
        <begin position="275"/>
        <end position="396"/>
    </location>
</feature>
<evidence type="ECO:0000313" key="3">
    <source>
        <dbReference type="Proteomes" id="UP000237000"/>
    </source>
</evidence>
<dbReference type="AlphaFoldDB" id="A0A2P5FZB5"/>
<gene>
    <name evidence="2" type="ORF">TorRG33x02_012040</name>
</gene>
<sequence>MDRYSQRESILLGYTTLQRSSPKAPFRNSDVDFNDVFGGPPRRFSMQEVRYSFGDASESLDDSKGNDEPWSGSGEKPVFGDEGLNRRRYASSDFFDDIFGGDSSVTSTPKRHGREYPLPSSPGSRVLSPLPPKAEPFGGSSLLSQFSLPPKMSKGVDLPTFGSPARSPYRYKDGASNGICYSYSPGTSLTRFSSEAIQGNEGSRNDIRSSYRLSPLSQDFPQSSEVSSNLTESDRKDKGTNLKRDSGSSENSTNSGHFHFSIYKWASKGVPLDIHLRGRSSPRSKDTAKSDEPLSGTGECISQSSKTPLPDSSSNGHTVLNAEPTKSENNKQENGLTLDEITPDKVTPSKNAEEVISPAPQTEKLRSFQSVDVPEKRASASKEEAHKPEMKPGRSLLFDNDLKGDAASVEIAKMGVQKENKAKSNKASSPVVGNSKTVKKQERKNTALTSSEVDKGTYQGSPRNSRECNGRNRVKGRVKEFVKMFNQDTPSPKDGLSFRSRSCKWNEKYSFEDETRIGTARTDEKLQVPEVNDNLKQSTKVNASGGEGKPVPRTGSFPDFSKAAVEETDGSFHESFQIRELAQDENENLDAATYNQEIQDIDAKIRQWTKGKEGNIRSLLSTLQYVLWPESGWKPVPLVDIIEGNAVKRSYQRALLCLHPDKLQQKGAASHQKYIAEKVFDILQEAWNYFNTLGSV</sequence>
<keyword evidence="3" id="KW-1185">Reference proteome</keyword>
<dbReference type="EMBL" id="JXTC01000003">
    <property type="protein sequence ID" value="POO03143.1"/>
    <property type="molecule type" value="Genomic_DNA"/>
</dbReference>
<dbReference type="Gene3D" id="1.10.287.110">
    <property type="entry name" value="DnaJ domain"/>
    <property type="match status" value="1"/>
</dbReference>
<dbReference type="InParanoid" id="A0A2P5FZB5"/>
<dbReference type="OrthoDB" id="1717591at2759"/>
<feature type="region of interest" description="Disordered" evidence="1">
    <location>
        <begin position="538"/>
        <end position="557"/>
    </location>
</feature>
<dbReference type="PANTHER" id="PTHR23172">
    <property type="entry name" value="AUXILIN/CYCLIN G-ASSOCIATED KINASE-RELATED"/>
    <property type="match status" value="1"/>
</dbReference>
<feature type="region of interest" description="Disordered" evidence="1">
    <location>
        <begin position="213"/>
        <end position="254"/>
    </location>
</feature>
<feature type="compositionally biased region" description="Polar residues" evidence="1">
    <location>
        <begin position="213"/>
        <end position="231"/>
    </location>
</feature>
<feature type="compositionally biased region" description="Basic and acidic residues" evidence="1">
    <location>
        <begin position="373"/>
        <end position="392"/>
    </location>
</feature>
<feature type="region of interest" description="Disordered" evidence="1">
    <location>
        <begin position="417"/>
        <end position="470"/>
    </location>
</feature>
<dbReference type="Proteomes" id="UP000237000">
    <property type="component" value="Unassembled WGS sequence"/>
</dbReference>
<dbReference type="InterPro" id="IPR036869">
    <property type="entry name" value="J_dom_sf"/>
</dbReference>
<comment type="caution">
    <text evidence="2">The sequence shown here is derived from an EMBL/GenBank/DDBJ whole genome shotgun (WGS) entry which is preliminary data.</text>
</comment>
<dbReference type="GO" id="GO:0072583">
    <property type="term" value="P:clathrin-dependent endocytosis"/>
    <property type="evidence" value="ECO:0007669"/>
    <property type="project" value="TreeGrafter"/>
</dbReference>
<protein>
    <submittedName>
        <fullName evidence="2">DnaJ domain containing protein</fullName>
    </submittedName>
</protein>
<evidence type="ECO:0000313" key="2">
    <source>
        <dbReference type="EMBL" id="POO03143.1"/>
    </source>
</evidence>
<feature type="compositionally biased region" description="Basic and acidic residues" evidence="1">
    <location>
        <begin position="283"/>
        <end position="292"/>
    </location>
</feature>
<feature type="region of interest" description="Disordered" evidence="1">
    <location>
        <begin position="55"/>
        <end position="83"/>
    </location>
</feature>
<feature type="compositionally biased region" description="Basic and acidic residues" evidence="1">
    <location>
        <begin position="232"/>
        <end position="247"/>
    </location>
</feature>
<feature type="compositionally biased region" description="Polar residues" evidence="1">
    <location>
        <begin position="300"/>
        <end position="318"/>
    </location>
</feature>
<proteinExistence type="predicted"/>
<organism evidence="2 3">
    <name type="scientific">Trema orientale</name>
    <name type="common">Charcoal tree</name>
    <name type="synonym">Celtis orientalis</name>
    <dbReference type="NCBI Taxonomy" id="63057"/>
    <lineage>
        <taxon>Eukaryota</taxon>
        <taxon>Viridiplantae</taxon>
        <taxon>Streptophyta</taxon>
        <taxon>Embryophyta</taxon>
        <taxon>Tracheophyta</taxon>
        <taxon>Spermatophyta</taxon>
        <taxon>Magnoliopsida</taxon>
        <taxon>eudicotyledons</taxon>
        <taxon>Gunneridae</taxon>
        <taxon>Pentapetalae</taxon>
        <taxon>rosids</taxon>
        <taxon>fabids</taxon>
        <taxon>Rosales</taxon>
        <taxon>Cannabaceae</taxon>
        <taxon>Trema</taxon>
    </lineage>
</organism>
<feature type="region of interest" description="Disordered" evidence="1">
    <location>
        <begin position="102"/>
        <end position="138"/>
    </location>
</feature>
<dbReference type="FunFam" id="1.10.287.110:FF:000043">
    <property type="entry name" value="J-domain protein required for chloroplast accumulation response 1"/>
    <property type="match status" value="1"/>
</dbReference>
<dbReference type="GO" id="GO:0072318">
    <property type="term" value="P:clathrin coat disassembly"/>
    <property type="evidence" value="ECO:0007669"/>
    <property type="project" value="TreeGrafter"/>
</dbReference>
<dbReference type="GO" id="GO:0031982">
    <property type="term" value="C:vesicle"/>
    <property type="evidence" value="ECO:0007669"/>
    <property type="project" value="TreeGrafter"/>
</dbReference>
<dbReference type="FunCoup" id="A0A2P5FZB5">
    <property type="interactions" value="536"/>
</dbReference>
<accession>A0A2P5FZB5</accession>
<dbReference type="SUPFAM" id="SSF46565">
    <property type="entry name" value="Chaperone J-domain"/>
    <property type="match status" value="1"/>
</dbReference>
<dbReference type="PANTHER" id="PTHR23172:SF64">
    <property type="entry name" value="J DOMAIN-CONTAINING PROTEIN REQUIRED FOR CHLOROPLAST ACCUMULATION RESPONSE 1"/>
    <property type="match status" value="1"/>
</dbReference>